<evidence type="ECO:0000256" key="1">
    <source>
        <dbReference type="ARBA" id="ARBA00004117"/>
    </source>
</evidence>
<dbReference type="Proteomes" id="UP001290861">
    <property type="component" value="Unassembled WGS sequence"/>
</dbReference>
<evidence type="ECO:0000256" key="3">
    <source>
        <dbReference type="ARBA" id="ARBA00023143"/>
    </source>
</evidence>
<comment type="similarity">
    <text evidence="2 4">Belongs to the FliE family.</text>
</comment>
<protein>
    <recommendedName>
        <fullName evidence="4 5">Flagellar hook-basal body complex protein FliE</fullName>
    </recommendedName>
</protein>
<dbReference type="PANTHER" id="PTHR34653:SF1">
    <property type="entry name" value="FLAGELLAR HOOK-BASAL BODY COMPLEX PROTEIN FLIE"/>
    <property type="match status" value="1"/>
</dbReference>
<evidence type="ECO:0000313" key="8">
    <source>
        <dbReference type="Proteomes" id="UP001290861"/>
    </source>
</evidence>
<dbReference type="InterPro" id="IPR001624">
    <property type="entry name" value="FliE"/>
</dbReference>
<evidence type="ECO:0000256" key="2">
    <source>
        <dbReference type="ARBA" id="ARBA00009272"/>
    </source>
</evidence>
<sequence>MDISALSLNGPSQLGPLPGAAARPVAPAAEQGFGDILTNLVDKVDGMQKAADASVGDVVSGKVTDVHQVAVKVQEAGVAFDLMLGVRNRLMDAYQELIKMQA</sequence>
<reference evidence="7 8" key="1">
    <citation type="journal article" date="2024" name="Appl. Environ. Microbiol.">
        <title>Pontiella agarivorans sp. nov., a novel marine anaerobic bacterium capable of degrading macroalgal polysaccharides and fixing nitrogen.</title>
        <authorList>
            <person name="Liu N."/>
            <person name="Kivenson V."/>
            <person name="Peng X."/>
            <person name="Cui Z."/>
            <person name="Lankiewicz T.S."/>
            <person name="Gosselin K.M."/>
            <person name="English C.J."/>
            <person name="Blair E.M."/>
            <person name="O'Malley M.A."/>
            <person name="Valentine D.L."/>
        </authorList>
    </citation>
    <scope>NUCLEOTIDE SEQUENCE [LARGE SCALE GENOMIC DNA]</scope>
    <source>
        <strain evidence="7 8">NLcol2</strain>
    </source>
</reference>
<name>A0ABU5MSV2_9BACT</name>
<dbReference type="RefSeq" id="WP_322607080.1">
    <property type="nucleotide sequence ID" value="NZ_JARVCO010000002.1"/>
</dbReference>
<dbReference type="Pfam" id="PF02049">
    <property type="entry name" value="FliE"/>
    <property type="match status" value="1"/>
</dbReference>
<comment type="subcellular location">
    <subcellularLocation>
        <location evidence="1 4">Bacterial flagellum basal body</location>
    </subcellularLocation>
</comment>
<evidence type="ECO:0000313" key="7">
    <source>
        <dbReference type="EMBL" id="MDZ8117279.1"/>
    </source>
</evidence>
<keyword evidence="3 4" id="KW-0975">Bacterial flagellum</keyword>
<keyword evidence="8" id="KW-1185">Reference proteome</keyword>
<proteinExistence type="inferred from homology"/>
<dbReference type="NCBIfam" id="TIGR00205">
    <property type="entry name" value="fliE"/>
    <property type="match status" value="1"/>
</dbReference>
<gene>
    <name evidence="4 7" type="primary">fliE</name>
    <name evidence="7" type="ORF">P9H32_01460</name>
</gene>
<evidence type="ECO:0000256" key="4">
    <source>
        <dbReference type="HAMAP-Rule" id="MF_00724"/>
    </source>
</evidence>
<keyword evidence="7" id="KW-0969">Cilium</keyword>
<accession>A0ABU5MSV2</accession>
<comment type="caution">
    <text evidence="7">The sequence shown here is derived from an EMBL/GenBank/DDBJ whole genome shotgun (WGS) entry which is preliminary data.</text>
</comment>
<keyword evidence="7" id="KW-0966">Cell projection</keyword>
<dbReference type="PRINTS" id="PR01006">
    <property type="entry name" value="FLGHOOKFLIE"/>
</dbReference>
<evidence type="ECO:0000256" key="6">
    <source>
        <dbReference type="SAM" id="MobiDB-lite"/>
    </source>
</evidence>
<feature type="compositionally biased region" description="Polar residues" evidence="6">
    <location>
        <begin position="1"/>
        <end position="12"/>
    </location>
</feature>
<dbReference type="HAMAP" id="MF_00724">
    <property type="entry name" value="FliE"/>
    <property type="match status" value="1"/>
</dbReference>
<keyword evidence="7" id="KW-0282">Flagellum</keyword>
<evidence type="ECO:0000256" key="5">
    <source>
        <dbReference type="NCBIfam" id="TIGR00205"/>
    </source>
</evidence>
<organism evidence="7 8">
    <name type="scientific">Pontiella agarivorans</name>
    <dbReference type="NCBI Taxonomy" id="3038953"/>
    <lineage>
        <taxon>Bacteria</taxon>
        <taxon>Pseudomonadati</taxon>
        <taxon>Kiritimatiellota</taxon>
        <taxon>Kiritimatiellia</taxon>
        <taxon>Kiritimatiellales</taxon>
        <taxon>Pontiellaceae</taxon>
        <taxon>Pontiella</taxon>
    </lineage>
</organism>
<feature type="region of interest" description="Disordered" evidence="6">
    <location>
        <begin position="1"/>
        <end position="21"/>
    </location>
</feature>
<dbReference type="EMBL" id="JARVCO010000002">
    <property type="protein sequence ID" value="MDZ8117279.1"/>
    <property type="molecule type" value="Genomic_DNA"/>
</dbReference>
<dbReference type="PANTHER" id="PTHR34653">
    <property type="match status" value="1"/>
</dbReference>